<dbReference type="CDD" id="cd21111">
    <property type="entry name" value="IFTase"/>
    <property type="match status" value="1"/>
</dbReference>
<evidence type="ECO:0000259" key="1">
    <source>
        <dbReference type="Pfam" id="PF05048"/>
    </source>
</evidence>
<name>A0A1X7MUZ7_9MICO</name>
<dbReference type="InterPro" id="IPR012334">
    <property type="entry name" value="Pectin_lyas_fold"/>
</dbReference>
<dbReference type="Gene3D" id="2.160.20.10">
    <property type="entry name" value="Single-stranded right-handed beta-helix, Pectin lyase-like"/>
    <property type="match status" value="1"/>
</dbReference>
<protein>
    <submittedName>
        <fullName evidence="2">Inulin fructotransferase (DFA-I-forming)</fullName>
    </submittedName>
</protein>
<keyword evidence="2" id="KW-0808">Transferase</keyword>
<proteinExistence type="predicted"/>
<dbReference type="AlphaFoldDB" id="A0A1X7MUZ7"/>
<dbReference type="Proteomes" id="UP000193711">
    <property type="component" value="Unassembled WGS sequence"/>
</dbReference>
<keyword evidence="3" id="KW-1185">Reference proteome</keyword>
<dbReference type="RefSeq" id="WP_244274727.1">
    <property type="nucleotide sequence ID" value="NZ_FXBM01000001.1"/>
</dbReference>
<sequence length="420" mass="44517">MSGTAVDLKNAAADLARGIFASNVYDVTLWKVRGRAVTAQDDLGAVINDIISDVKRKQPDQADKPGAVVYIPPGTYSLKTRVVVDVSYLTIRGSGHGFTSLSIRYNSGDTSAWKEVNPGGSHVRVENTDGHSEAFLVSRTADPRLSSVTFENFCLDGVSFGADQNSYRNGKVGIRFATATDATRVRGMGMVYLERGLIVQDADALDVSGNFLAECGSCIELVGSGQASKVADNHLGAGPIGFSLFAEAHNGLLITGNNVFPRGIDSVHLKNCYRSAITSNRLHSFYPGMITLEGNCKENLIGANVLERQVETYGPFIGVGNGRDDLFGVVQVNGDGNTITGNHVSLIMPPEQVAPAGATAAVFRVQSGDQNQIGANHVITNLVVHTVVLDAGTTNSHVFDSGTEAQFSTATTSYGFRPTP</sequence>
<dbReference type="InterPro" id="IPR011050">
    <property type="entry name" value="Pectin_lyase_fold/virulence"/>
</dbReference>
<dbReference type="Pfam" id="PF05048">
    <property type="entry name" value="NosD"/>
    <property type="match status" value="1"/>
</dbReference>
<accession>A0A1X7MUZ7</accession>
<gene>
    <name evidence="2" type="ORF">SAMN06295885_0058</name>
</gene>
<evidence type="ECO:0000313" key="2">
    <source>
        <dbReference type="EMBL" id="SMH27846.1"/>
    </source>
</evidence>
<dbReference type="Pfam" id="PF18835">
    <property type="entry name" value="Beta_helix_2"/>
    <property type="match status" value="1"/>
</dbReference>
<organism evidence="2 3">
    <name type="scientific">Rathayibacter oskolensis</name>
    <dbReference type="NCBI Taxonomy" id="1891671"/>
    <lineage>
        <taxon>Bacteria</taxon>
        <taxon>Bacillati</taxon>
        <taxon>Actinomycetota</taxon>
        <taxon>Actinomycetes</taxon>
        <taxon>Micrococcales</taxon>
        <taxon>Microbacteriaceae</taxon>
        <taxon>Rathayibacter</taxon>
    </lineage>
</organism>
<dbReference type="InterPro" id="IPR040526">
    <property type="entry name" value="Beta_helix_2"/>
</dbReference>
<feature type="domain" description="Periplasmic copper-binding protein NosD beta helix" evidence="1">
    <location>
        <begin position="163"/>
        <end position="306"/>
    </location>
</feature>
<dbReference type="GO" id="GO:0016740">
    <property type="term" value="F:transferase activity"/>
    <property type="evidence" value="ECO:0007669"/>
    <property type="project" value="UniProtKB-KW"/>
</dbReference>
<evidence type="ECO:0000313" key="3">
    <source>
        <dbReference type="Proteomes" id="UP000193711"/>
    </source>
</evidence>
<dbReference type="EMBL" id="FXBM01000001">
    <property type="protein sequence ID" value="SMH27846.1"/>
    <property type="molecule type" value="Genomic_DNA"/>
</dbReference>
<reference evidence="3" key="1">
    <citation type="submission" date="2017-04" db="EMBL/GenBank/DDBJ databases">
        <authorList>
            <person name="Varghese N."/>
            <person name="Submissions S."/>
        </authorList>
    </citation>
    <scope>NUCLEOTIDE SEQUENCE [LARGE SCALE GENOMIC DNA]</scope>
    <source>
        <strain evidence="3">VKM Ac-2121</strain>
    </source>
</reference>
<dbReference type="InterPro" id="IPR007742">
    <property type="entry name" value="NosD_dom"/>
</dbReference>
<dbReference type="STRING" id="1891671.SAMN06295885_0058"/>
<dbReference type="SUPFAM" id="SSF51126">
    <property type="entry name" value="Pectin lyase-like"/>
    <property type="match status" value="1"/>
</dbReference>